<evidence type="ECO:0000256" key="1">
    <source>
        <dbReference type="ARBA" id="ARBA00005854"/>
    </source>
</evidence>
<dbReference type="PANTHER" id="PTHR10996">
    <property type="entry name" value="2-HYDROXYACID DEHYDROGENASE-RELATED"/>
    <property type="match status" value="1"/>
</dbReference>
<comment type="caution">
    <text evidence="6">The sequence shown here is derived from an EMBL/GenBank/DDBJ whole genome shotgun (WGS) entry which is preliminary data.</text>
</comment>
<dbReference type="Gene3D" id="3.40.50.720">
    <property type="entry name" value="NAD(P)-binding Rossmann-like Domain"/>
    <property type="match status" value="2"/>
</dbReference>
<dbReference type="PANTHER" id="PTHR10996:SF283">
    <property type="entry name" value="GLYOXYLATE_HYDROXYPYRUVATE REDUCTASE B"/>
    <property type="match status" value="1"/>
</dbReference>
<dbReference type="SUPFAM" id="SSF52283">
    <property type="entry name" value="Formate/glycerate dehydrogenase catalytic domain-like"/>
    <property type="match status" value="1"/>
</dbReference>
<comment type="similarity">
    <text evidence="1 3">Belongs to the D-isomer specific 2-hydroxyacid dehydrogenase family.</text>
</comment>
<proteinExistence type="inferred from homology"/>
<keyword evidence="7" id="KW-1185">Reference proteome</keyword>
<sequence length="329" mass="34518">MAMRIAVARGALAVLDELADRLRGEVDFVTGPADTPGEIAELTAGADALVVTLHRLDDPCFAAMADSVRVVGRAGVGLDTIDLDAARAHGVAVVYQPAYAVGEVATHAVAMLLALQRRLSQSDAVVRGAGWGGGAEIGPIFSLGDASVAVLGCGRIGRAAVERLVPFVGEVRVFDPLVTEPIPGARLVADLGELLDDADALSLHVPLTPQTRHIIGRREIRRMRQGALIVNVSRGGLIDEDELALALADGHLAGAGLDVFETEPLPQSSPLRTAPNMLLSPHNAWNSTSAARRLSEWTVADVIAYIATHEVNHGRLAVEPAVRVTSVPE</sequence>
<dbReference type="GO" id="GO:0004617">
    <property type="term" value="F:phosphoglycerate dehydrogenase activity"/>
    <property type="evidence" value="ECO:0007669"/>
    <property type="project" value="UniProtKB-EC"/>
</dbReference>
<dbReference type="SUPFAM" id="SSF51735">
    <property type="entry name" value="NAD(P)-binding Rossmann-fold domains"/>
    <property type="match status" value="1"/>
</dbReference>
<evidence type="ECO:0000256" key="3">
    <source>
        <dbReference type="RuleBase" id="RU003719"/>
    </source>
</evidence>
<dbReference type="PROSITE" id="PS00671">
    <property type="entry name" value="D_2_HYDROXYACID_DH_3"/>
    <property type="match status" value="1"/>
</dbReference>
<evidence type="ECO:0000256" key="2">
    <source>
        <dbReference type="ARBA" id="ARBA00023002"/>
    </source>
</evidence>
<evidence type="ECO:0000259" key="4">
    <source>
        <dbReference type="Pfam" id="PF00389"/>
    </source>
</evidence>
<dbReference type="EC" id="1.1.1.95" evidence="6"/>
<dbReference type="GO" id="GO:0016618">
    <property type="term" value="F:hydroxypyruvate reductase [NAD(P)H] activity"/>
    <property type="evidence" value="ECO:0007669"/>
    <property type="project" value="TreeGrafter"/>
</dbReference>
<dbReference type="InterPro" id="IPR029753">
    <property type="entry name" value="D-isomer_DH_CS"/>
</dbReference>
<dbReference type="PROSITE" id="PS00065">
    <property type="entry name" value="D_2_HYDROXYACID_DH_1"/>
    <property type="match status" value="1"/>
</dbReference>
<dbReference type="GO" id="GO:0051287">
    <property type="term" value="F:NAD binding"/>
    <property type="evidence" value="ECO:0007669"/>
    <property type="project" value="InterPro"/>
</dbReference>
<evidence type="ECO:0000313" key="7">
    <source>
        <dbReference type="Proteomes" id="UP000555564"/>
    </source>
</evidence>
<dbReference type="InterPro" id="IPR050223">
    <property type="entry name" value="D-isomer_2-hydroxyacid_DH"/>
</dbReference>
<protein>
    <submittedName>
        <fullName evidence="6">D-3-phosphoglycerate dehydrogenase</fullName>
        <ecNumber evidence="6">1.1.1.95</ecNumber>
    </submittedName>
</protein>
<dbReference type="InterPro" id="IPR006139">
    <property type="entry name" value="D-isomer_2_OHA_DH_cat_dom"/>
</dbReference>
<dbReference type="PROSITE" id="PS00670">
    <property type="entry name" value="D_2_HYDROXYACID_DH_2"/>
    <property type="match status" value="1"/>
</dbReference>
<organism evidence="6 7">
    <name type="scientific">Sphaerisporangium rubeum</name>
    <dbReference type="NCBI Taxonomy" id="321317"/>
    <lineage>
        <taxon>Bacteria</taxon>
        <taxon>Bacillati</taxon>
        <taxon>Actinomycetota</taxon>
        <taxon>Actinomycetes</taxon>
        <taxon>Streptosporangiales</taxon>
        <taxon>Streptosporangiaceae</taxon>
        <taxon>Sphaerisporangium</taxon>
    </lineage>
</organism>
<dbReference type="AlphaFoldDB" id="A0A7X0IIU2"/>
<name>A0A7X0IIU2_9ACTN</name>
<dbReference type="InterPro" id="IPR036291">
    <property type="entry name" value="NAD(P)-bd_dom_sf"/>
</dbReference>
<feature type="domain" description="D-isomer specific 2-hydroxyacid dehydrogenase catalytic" evidence="4">
    <location>
        <begin position="21"/>
        <end position="312"/>
    </location>
</feature>
<accession>A0A7X0IIU2</accession>
<dbReference type="EMBL" id="JACHIU010000001">
    <property type="protein sequence ID" value="MBB6475718.1"/>
    <property type="molecule type" value="Genomic_DNA"/>
</dbReference>
<evidence type="ECO:0000259" key="5">
    <source>
        <dbReference type="Pfam" id="PF02826"/>
    </source>
</evidence>
<feature type="domain" description="D-isomer specific 2-hydroxyacid dehydrogenase NAD-binding" evidence="5">
    <location>
        <begin position="109"/>
        <end position="284"/>
    </location>
</feature>
<evidence type="ECO:0000313" key="6">
    <source>
        <dbReference type="EMBL" id="MBB6475718.1"/>
    </source>
</evidence>
<dbReference type="InterPro" id="IPR006140">
    <property type="entry name" value="D-isomer_DH_NAD-bd"/>
</dbReference>
<dbReference type="InterPro" id="IPR029752">
    <property type="entry name" value="D-isomer_DH_CS1"/>
</dbReference>
<reference evidence="6 7" key="1">
    <citation type="submission" date="2020-08" db="EMBL/GenBank/DDBJ databases">
        <title>Sequencing the genomes of 1000 actinobacteria strains.</title>
        <authorList>
            <person name="Klenk H.-P."/>
        </authorList>
    </citation>
    <scope>NUCLEOTIDE SEQUENCE [LARGE SCALE GENOMIC DNA]</scope>
    <source>
        <strain evidence="6 7">DSM 44936</strain>
    </source>
</reference>
<keyword evidence="2 3" id="KW-0560">Oxidoreductase</keyword>
<dbReference type="GO" id="GO:0005829">
    <property type="term" value="C:cytosol"/>
    <property type="evidence" value="ECO:0007669"/>
    <property type="project" value="TreeGrafter"/>
</dbReference>
<gene>
    <name evidence="6" type="ORF">BJ992_005149</name>
</gene>
<dbReference type="GO" id="GO:0030267">
    <property type="term" value="F:glyoxylate reductase (NADPH) activity"/>
    <property type="evidence" value="ECO:0007669"/>
    <property type="project" value="TreeGrafter"/>
</dbReference>
<dbReference type="Proteomes" id="UP000555564">
    <property type="component" value="Unassembled WGS sequence"/>
</dbReference>
<dbReference type="Pfam" id="PF00389">
    <property type="entry name" value="2-Hacid_dh"/>
    <property type="match status" value="1"/>
</dbReference>
<dbReference type="Pfam" id="PF02826">
    <property type="entry name" value="2-Hacid_dh_C"/>
    <property type="match status" value="1"/>
</dbReference>